<keyword evidence="1" id="KW-1133">Transmembrane helix</keyword>
<dbReference type="Proteomes" id="UP000032304">
    <property type="component" value="Chromosome 1"/>
</dbReference>
<keyword evidence="1" id="KW-0812">Transmembrane</keyword>
<dbReference type="AlphaFoldDB" id="A0A0D2N7N7"/>
<reference evidence="2 3" key="1">
    <citation type="journal article" date="2012" name="Nature">
        <title>Repeated polyploidization of Gossypium genomes and the evolution of spinnable cotton fibres.</title>
        <authorList>
            <person name="Paterson A.H."/>
            <person name="Wendel J.F."/>
            <person name="Gundlach H."/>
            <person name="Guo H."/>
            <person name="Jenkins J."/>
            <person name="Jin D."/>
            <person name="Llewellyn D."/>
            <person name="Showmaker K.C."/>
            <person name="Shu S."/>
            <person name="Udall J."/>
            <person name="Yoo M.J."/>
            <person name="Byers R."/>
            <person name="Chen W."/>
            <person name="Doron-Faigenboim A."/>
            <person name="Duke M.V."/>
            <person name="Gong L."/>
            <person name="Grimwood J."/>
            <person name="Grover C."/>
            <person name="Grupp K."/>
            <person name="Hu G."/>
            <person name="Lee T.H."/>
            <person name="Li J."/>
            <person name="Lin L."/>
            <person name="Liu T."/>
            <person name="Marler B.S."/>
            <person name="Page J.T."/>
            <person name="Roberts A.W."/>
            <person name="Romanel E."/>
            <person name="Sanders W.S."/>
            <person name="Szadkowski E."/>
            <person name="Tan X."/>
            <person name="Tang H."/>
            <person name="Xu C."/>
            <person name="Wang J."/>
            <person name="Wang Z."/>
            <person name="Zhang D."/>
            <person name="Zhang L."/>
            <person name="Ashrafi H."/>
            <person name="Bedon F."/>
            <person name="Bowers J.E."/>
            <person name="Brubaker C.L."/>
            <person name="Chee P.W."/>
            <person name="Das S."/>
            <person name="Gingle A.R."/>
            <person name="Haigler C.H."/>
            <person name="Harker D."/>
            <person name="Hoffmann L.V."/>
            <person name="Hovav R."/>
            <person name="Jones D.C."/>
            <person name="Lemke C."/>
            <person name="Mansoor S."/>
            <person name="ur Rahman M."/>
            <person name="Rainville L.N."/>
            <person name="Rambani A."/>
            <person name="Reddy U.K."/>
            <person name="Rong J.K."/>
            <person name="Saranga Y."/>
            <person name="Scheffler B.E."/>
            <person name="Scheffler J.A."/>
            <person name="Stelly D.M."/>
            <person name="Triplett B.A."/>
            <person name="Van Deynze A."/>
            <person name="Vaslin M.F."/>
            <person name="Waghmare V.N."/>
            <person name="Walford S.A."/>
            <person name="Wright R.J."/>
            <person name="Zaki E.A."/>
            <person name="Zhang T."/>
            <person name="Dennis E.S."/>
            <person name="Mayer K.F."/>
            <person name="Peterson D.G."/>
            <person name="Rokhsar D.S."/>
            <person name="Wang X."/>
            <person name="Schmutz J."/>
        </authorList>
    </citation>
    <scope>NUCLEOTIDE SEQUENCE [LARGE SCALE GENOMIC DNA]</scope>
</reference>
<organism evidence="2 3">
    <name type="scientific">Gossypium raimondii</name>
    <name type="common">Peruvian cotton</name>
    <name type="synonym">Gossypium klotzschianum subsp. raimondii</name>
    <dbReference type="NCBI Taxonomy" id="29730"/>
    <lineage>
        <taxon>Eukaryota</taxon>
        <taxon>Viridiplantae</taxon>
        <taxon>Streptophyta</taxon>
        <taxon>Embryophyta</taxon>
        <taxon>Tracheophyta</taxon>
        <taxon>Spermatophyta</taxon>
        <taxon>Magnoliopsida</taxon>
        <taxon>eudicotyledons</taxon>
        <taxon>Gunneridae</taxon>
        <taxon>Pentapetalae</taxon>
        <taxon>rosids</taxon>
        <taxon>malvids</taxon>
        <taxon>Malvales</taxon>
        <taxon>Malvaceae</taxon>
        <taxon>Malvoideae</taxon>
        <taxon>Gossypium</taxon>
    </lineage>
</organism>
<evidence type="ECO:0000313" key="2">
    <source>
        <dbReference type="EMBL" id="KJB08683.1"/>
    </source>
</evidence>
<feature type="transmembrane region" description="Helical" evidence="1">
    <location>
        <begin position="44"/>
        <end position="66"/>
    </location>
</feature>
<gene>
    <name evidence="2" type="ORF">B456_001G097500</name>
</gene>
<keyword evidence="1" id="KW-0472">Membrane</keyword>
<proteinExistence type="predicted"/>
<sequence>MFTTTYWSSFQGQQFIAKKKRKEKEEAFFGGVHGKARHFLLPSFMFLFSGDFFKINFYVIIFVIMII</sequence>
<evidence type="ECO:0000313" key="3">
    <source>
        <dbReference type="Proteomes" id="UP000032304"/>
    </source>
</evidence>
<accession>A0A0D2N7N7</accession>
<protein>
    <submittedName>
        <fullName evidence="2">Uncharacterized protein</fullName>
    </submittedName>
</protein>
<name>A0A0D2N7N7_GOSRA</name>
<dbReference type="EMBL" id="CM001740">
    <property type="protein sequence ID" value="KJB08683.1"/>
    <property type="molecule type" value="Genomic_DNA"/>
</dbReference>
<dbReference type="OMA" id="FTTTYWS"/>
<evidence type="ECO:0000256" key="1">
    <source>
        <dbReference type="SAM" id="Phobius"/>
    </source>
</evidence>
<dbReference type="Gramene" id="KJB08683">
    <property type="protein sequence ID" value="KJB08683"/>
    <property type="gene ID" value="B456_001G097500"/>
</dbReference>
<keyword evidence="3" id="KW-1185">Reference proteome</keyword>